<name>A0AAU7Z3M0_9BACT</name>
<dbReference type="KEGG" id="tgi:RBB81_06170"/>
<dbReference type="InterPro" id="IPR027417">
    <property type="entry name" value="P-loop_NTPase"/>
</dbReference>
<gene>
    <name evidence="2" type="ORF">RBB81_06170</name>
</gene>
<dbReference type="InterPro" id="IPR018310">
    <property type="entry name" value="Put_endonuclease_Z1-dom"/>
</dbReference>
<evidence type="ECO:0000259" key="1">
    <source>
        <dbReference type="Pfam" id="PF10593"/>
    </source>
</evidence>
<evidence type="ECO:0000313" key="2">
    <source>
        <dbReference type="EMBL" id="XCB23506.1"/>
    </source>
</evidence>
<protein>
    <submittedName>
        <fullName evidence="2">Z1 domain-containing protein</fullName>
    </submittedName>
</protein>
<feature type="domain" description="Putative endonuclease Z1" evidence="1">
    <location>
        <begin position="253"/>
        <end position="436"/>
    </location>
</feature>
<dbReference type="AlphaFoldDB" id="A0AAU7Z3M0"/>
<reference evidence="2" key="2">
    <citation type="journal article" date="2024" name="Environ. Microbiol.">
        <title>Genome analysis and description of Tunturibacter gen. nov. expands the diversity of Terriglobia in tundra soils.</title>
        <authorList>
            <person name="Messyasz A."/>
            <person name="Mannisto M.K."/>
            <person name="Kerkhof L.J."/>
            <person name="Haggblom M.M."/>
        </authorList>
    </citation>
    <scope>NUCLEOTIDE SEQUENCE</scope>
    <source>
        <strain evidence="2">M8UP39</strain>
    </source>
</reference>
<dbReference type="Pfam" id="PF10593">
    <property type="entry name" value="Z1"/>
    <property type="match status" value="1"/>
</dbReference>
<dbReference type="SUPFAM" id="SSF52540">
    <property type="entry name" value="P-loop containing nucleoside triphosphate hydrolases"/>
    <property type="match status" value="1"/>
</dbReference>
<dbReference type="RefSeq" id="WP_353073083.1">
    <property type="nucleotide sequence ID" value="NZ_CP132938.1"/>
</dbReference>
<reference evidence="2" key="1">
    <citation type="submission" date="2023-08" db="EMBL/GenBank/DDBJ databases">
        <authorList>
            <person name="Messyasz A."/>
            <person name="Mannisto M.K."/>
            <person name="Kerkhof L.J."/>
            <person name="Haggblom M."/>
        </authorList>
    </citation>
    <scope>NUCLEOTIDE SEQUENCE</scope>
    <source>
        <strain evidence="2">M8UP39</strain>
    </source>
</reference>
<accession>A0AAU7Z3M0</accession>
<proteinExistence type="predicted"/>
<dbReference type="EMBL" id="CP132938">
    <property type="protein sequence ID" value="XCB23506.1"/>
    <property type="molecule type" value="Genomic_DNA"/>
</dbReference>
<sequence length="615" mass="67368">MAATVNIAKLQSKATLTGRYLKQLSRLHSEKIPTDCIEKAVTGAVEKLAMPGTSAMVIYGEPQSGKTEMMICLTAKLLDEGHKIIVHLLNDSVDLLTQNLKRFKHSGLAPAARNSTELLASNTIPKELVVICKKNSSDLQNLIYWLKGKGKVAVIDDEADYATPNSGINKGTITTINKWVGQLIGSKGYYIGVTATPARLNLNDTFQNDTKRWVKFPPHSKYTGQEVFFPLDTKGIPYRLTRLDQGGNAEEAEDALVRFLVTSAYLNSTGPEKNYTMLVHTSGKKDDHAADRAAIEKSVEALLDGQHSAFTKLTTKVHKAAQQLYPSADPQALTEYVVENASRTTLIVLNSRRDRKAAGDSATDPTSPFTIVIGGNIVSRGVTFPNLLSMFFTRNVKNKLQQDTYIQRARMFGARGSYLKHFELTIPSQLYDDWQKCFIFHRLALATIESNLGVPVWVGDSRVAVAGNSSINKATVSLDKGEMSFGLFDYSSELEEIIQSAPTSVSTLEQIRDKVGNDAIPTFVIDFLKTALKNKPDGSLAIHASSSIANYGPSADKKSITRAKGFLGKPQLEAGKFPIAIHHVKIFYNKSGKAKLYYKIGSGGVAFIQNLKKAV</sequence>
<organism evidence="2">
    <name type="scientific">Tunturiibacter gelidiferens</name>
    <dbReference type="NCBI Taxonomy" id="3069689"/>
    <lineage>
        <taxon>Bacteria</taxon>
        <taxon>Pseudomonadati</taxon>
        <taxon>Acidobacteriota</taxon>
        <taxon>Terriglobia</taxon>
        <taxon>Terriglobales</taxon>
        <taxon>Acidobacteriaceae</taxon>
        <taxon>Tunturiibacter</taxon>
    </lineage>
</organism>